<dbReference type="AlphaFoldDB" id="A0A7I9Y324"/>
<keyword evidence="3" id="KW-1185">Reference proteome</keyword>
<feature type="region of interest" description="Disordered" evidence="1">
    <location>
        <begin position="113"/>
        <end position="136"/>
    </location>
</feature>
<name>A0A7I9Y324_9MYCO</name>
<reference evidence="2 3" key="1">
    <citation type="journal article" date="2019" name="Emerg. Microbes Infect.">
        <title>Comprehensive subspecies identification of 175 nontuberculous mycobacteria species based on 7547 genomic profiles.</title>
        <authorList>
            <person name="Matsumoto Y."/>
            <person name="Kinjo T."/>
            <person name="Motooka D."/>
            <person name="Nabeya D."/>
            <person name="Jung N."/>
            <person name="Uechi K."/>
            <person name="Horii T."/>
            <person name="Iida T."/>
            <person name="Fujita J."/>
            <person name="Nakamura S."/>
        </authorList>
    </citation>
    <scope>NUCLEOTIDE SEQUENCE [LARGE SCALE GENOMIC DNA]</scope>
    <source>
        <strain evidence="2 3">JCM 17322</strain>
    </source>
</reference>
<evidence type="ECO:0000313" key="3">
    <source>
        <dbReference type="Proteomes" id="UP000465361"/>
    </source>
</evidence>
<accession>A0A7I9Y324</accession>
<feature type="compositionally biased region" description="Basic and acidic residues" evidence="1">
    <location>
        <begin position="122"/>
        <end position="136"/>
    </location>
</feature>
<evidence type="ECO:0000256" key="1">
    <source>
        <dbReference type="SAM" id="MobiDB-lite"/>
    </source>
</evidence>
<dbReference type="Gene3D" id="3.30.390.30">
    <property type="match status" value="1"/>
</dbReference>
<comment type="caution">
    <text evidence="2">The sequence shown here is derived from an EMBL/GenBank/DDBJ whole genome shotgun (WGS) entry which is preliminary data.</text>
</comment>
<dbReference type="SUPFAM" id="SSF55424">
    <property type="entry name" value="FAD/NAD-linked reductases, dimerisation (C-terminal) domain"/>
    <property type="match status" value="1"/>
</dbReference>
<evidence type="ECO:0000313" key="2">
    <source>
        <dbReference type="EMBL" id="GFG76450.1"/>
    </source>
</evidence>
<dbReference type="EMBL" id="BLKW01000004">
    <property type="protein sequence ID" value="GFG76450.1"/>
    <property type="molecule type" value="Genomic_DNA"/>
</dbReference>
<dbReference type="Proteomes" id="UP000465361">
    <property type="component" value="Unassembled WGS sequence"/>
</dbReference>
<protein>
    <submittedName>
        <fullName evidence="2">Uncharacterized protein</fullName>
    </submittedName>
</protein>
<organism evidence="2 3">
    <name type="scientific">Mycobacterium botniense</name>
    <dbReference type="NCBI Taxonomy" id="84962"/>
    <lineage>
        <taxon>Bacteria</taxon>
        <taxon>Bacillati</taxon>
        <taxon>Actinomycetota</taxon>
        <taxon>Actinomycetes</taxon>
        <taxon>Mycobacteriales</taxon>
        <taxon>Mycobacteriaceae</taxon>
        <taxon>Mycobacterium</taxon>
    </lineage>
</organism>
<gene>
    <name evidence="2" type="ORF">MBOT_38150</name>
</gene>
<proteinExistence type="predicted"/>
<sequence length="136" mass="14510">MALMMPAPTNTTSVFAVVTRSGTEVLLVSGLCDVPDPSGYPGRCGRKRVPGHQTAAPRAPLVATDHRDVPSAVLTDPPITTVGLTENRAFAQGFDVCVVQHHSDVAYGWTMTDTTGIADPGDELRADRRRDSPRRG</sequence>
<dbReference type="InterPro" id="IPR016156">
    <property type="entry name" value="FAD/NAD-linked_Rdtase_dimer_sf"/>
</dbReference>